<dbReference type="InterPro" id="IPR022139">
    <property type="entry name" value="Fam-L/Fam-M-like_plasmodium"/>
</dbReference>
<dbReference type="EMBL" id="KQ235244">
    <property type="protein sequence ID" value="KNA01657.1"/>
    <property type="molecule type" value="Genomic_DNA"/>
</dbReference>
<keyword evidence="1" id="KW-0472">Membrane</keyword>
<keyword evidence="1" id="KW-1133">Transmembrane helix</keyword>
<sequence length="149" mass="17510">MYSNYGRMLSKFETDTKSKLDQLNKNKLQSKGATKLDKKKKRSKPNFLKRMDYNCENKIFSRLSEIYTMREDKNCSYIAYMKTVFKVLGLVLVIPVFVGFSGGYFFVAVDCSNNVHYASLFFSILSILMLLYVIMKMIKYDILHNRKKK</sequence>
<reference evidence="2 3" key="1">
    <citation type="submission" date="2011-09" db="EMBL/GenBank/DDBJ databases">
        <title>The Genome Sequence of Plasmodium vivax North Korean.</title>
        <authorList>
            <consortium name="The Broad Institute Genome Sequencing Platform"/>
            <consortium name="The Broad Institute Genome Sequencing Center for Infectious Disease"/>
            <person name="Neafsey D."/>
            <person name="Carlton J."/>
            <person name="Barnwell J."/>
            <person name="Collins W."/>
            <person name="Escalante A."/>
            <person name="Mullikin J."/>
            <person name="Saul A."/>
            <person name="Guigo R."/>
            <person name="Camara F."/>
            <person name="Young S.K."/>
            <person name="Zeng Q."/>
            <person name="Gargeya S."/>
            <person name="Fitzgerald M."/>
            <person name="Haas B."/>
            <person name="Abouelleil A."/>
            <person name="Alvarado L."/>
            <person name="Arachchi H.M."/>
            <person name="Berlin A."/>
            <person name="Brown A."/>
            <person name="Chapman S.B."/>
            <person name="Chen Z."/>
            <person name="Dunbar C."/>
            <person name="Freedman E."/>
            <person name="Gearin G."/>
            <person name="Gellesch M."/>
            <person name="Goldberg J."/>
            <person name="Griggs A."/>
            <person name="Gujja S."/>
            <person name="Heiman D."/>
            <person name="Howarth C."/>
            <person name="Larson L."/>
            <person name="Lui A."/>
            <person name="MacDonald P.J.P."/>
            <person name="Montmayeur A."/>
            <person name="Murphy C."/>
            <person name="Neiman D."/>
            <person name="Pearson M."/>
            <person name="Priest M."/>
            <person name="Roberts A."/>
            <person name="Saif S."/>
            <person name="Shea T."/>
            <person name="Shenoy N."/>
            <person name="Sisk P."/>
            <person name="Stolte C."/>
            <person name="Sykes S."/>
            <person name="Wortman J."/>
            <person name="Nusbaum C."/>
            <person name="Birren B."/>
        </authorList>
    </citation>
    <scope>NUCLEOTIDE SEQUENCE [LARGE SCALE GENOMIC DNA]</scope>
    <source>
        <strain evidence="2 3">North Korean</strain>
    </source>
</reference>
<dbReference type="Pfam" id="PF12420">
    <property type="entry name" value="DUF3671"/>
    <property type="match status" value="1"/>
</dbReference>
<feature type="transmembrane region" description="Helical" evidence="1">
    <location>
        <begin position="87"/>
        <end position="109"/>
    </location>
</feature>
<evidence type="ECO:0000256" key="1">
    <source>
        <dbReference type="SAM" id="Phobius"/>
    </source>
</evidence>
<evidence type="ECO:0000313" key="2">
    <source>
        <dbReference type="EMBL" id="KNA01657.1"/>
    </source>
</evidence>
<gene>
    <name evidence="2" type="ORF">PVNG_04894</name>
</gene>
<dbReference type="AlphaFoldDB" id="A0A0J9U133"/>
<organism evidence="2 3">
    <name type="scientific">Plasmodium vivax North Korean</name>
    <dbReference type="NCBI Taxonomy" id="1035514"/>
    <lineage>
        <taxon>Eukaryota</taxon>
        <taxon>Sar</taxon>
        <taxon>Alveolata</taxon>
        <taxon>Apicomplexa</taxon>
        <taxon>Aconoidasida</taxon>
        <taxon>Haemosporida</taxon>
        <taxon>Plasmodiidae</taxon>
        <taxon>Plasmodium</taxon>
        <taxon>Plasmodium (Plasmodium)</taxon>
    </lineage>
</organism>
<accession>A0A0J9U133</accession>
<proteinExistence type="predicted"/>
<evidence type="ECO:0000313" key="3">
    <source>
        <dbReference type="Proteomes" id="UP000053239"/>
    </source>
</evidence>
<dbReference type="Proteomes" id="UP000053239">
    <property type="component" value="Unassembled WGS sequence"/>
</dbReference>
<evidence type="ECO:0008006" key="4">
    <source>
        <dbReference type="Google" id="ProtNLM"/>
    </source>
</evidence>
<feature type="transmembrane region" description="Helical" evidence="1">
    <location>
        <begin position="115"/>
        <end position="138"/>
    </location>
</feature>
<name>A0A0J9U133_PLAVI</name>
<protein>
    <recommendedName>
        <fullName evidence="4">Pv-fam-d protein</fullName>
    </recommendedName>
</protein>
<keyword evidence="1" id="KW-0812">Transmembrane</keyword>